<accession>A0ACD5H5L0</accession>
<dbReference type="Proteomes" id="UP000470022">
    <property type="component" value="Chromosome"/>
</dbReference>
<sequence>MAAAVNTGFSRYSANYPVVAANFVVHYQRKSQNTKEKVMNEKSKTITRRDMLKNMVAGAGAVAVTTMMGVGVADAGVMAKAAVQYQDTPKGKDRCSTCANFIAPHSCKVVAGNISPNGWCIAFVPKSA</sequence>
<protein>
    <submittedName>
        <fullName evidence="1">Iron oxidase</fullName>
        <ecNumber evidence="1">1.16.3.-</ecNumber>
    </submittedName>
</protein>
<dbReference type="EMBL" id="CP127523">
    <property type="protein sequence ID" value="XRI68532.1"/>
    <property type="molecule type" value="Genomic_DNA"/>
</dbReference>
<reference evidence="1" key="1">
    <citation type="submission" date="2023-06" db="EMBL/GenBank/DDBJ databases">
        <title>Complete and circular genome of Acidithiobacillus ferrianus DSM 107098.</title>
        <authorList>
            <person name="Norris P.R."/>
            <person name="Falagan C."/>
            <person name="Moya-Beltran A."/>
            <person name="Castro M."/>
            <person name="Quatrini R."/>
            <person name="Johnson D.B."/>
        </authorList>
    </citation>
    <scope>NUCLEOTIDE SEQUENCE</scope>
    <source>
        <strain evidence="1">MG</strain>
    </source>
</reference>
<proteinExistence type="predicted"/>
<organism evidence="1 2">
    <name type="scientific">Acidithiobacillus ferrianus</name>
    <dbReference type="NCBI Taxonomy" id="2678518"/>
    <lineage>
        <taxon>Bacteria</taxon>
        <taxon>Pseudomonadati</taxon>
        <taxon>Pseudomonadota</taxon>
        <taxon>Acidithiobacillia</taxon>
        <taxon>Acidithiobacillales</taxon>
        <taxon>Acidithiobacillaceae</taxon>
        <taxon>Acidithiobacillus</taxon>
    </lineage>
</organism>
<keyword evidence="2" id="KW-1185">Reference proteome</keyword>
<name>A0ACD5H5L0_9PROT</name>
<evidence type="ECO:0000313" key="1">
    <source>
        <dbReference type="EMBL" id="XRI68532.1"/>
    </source>
</evidence>
<keyword evidence="1" id="KW-0560">Oxidoreductase</keyword>
<dbReference type="EC" id="1.16.3.-" evidence="1"/>
<evidence type="ECO:0000313" key="2">
    <source>
        <dbReference type="Proteomes" id="UP000470022"/>
    </source>
</evidence>
<gene>
    <name evidence="1" type="primary">iro</name>
    <name evidence="1" type="ORF">GL267_012355</name>
</gene>